<reference evidence="1" key="1">
    <citation type="submission" date="2016-10" db="EMBL/GenBank/DDBJ databases">
        <authorList>
            <person name="Benchimol M."/>
            <person name="Almeida L.G."/>
            <person name="Vasconcelos A.T."/>
            <person name="Perreira-Neves A."/>
            <person name="Rosa I.A."/>
            <person name="Tasca T."/>
            <person name="Bogo M.R."/>
            <person name="de Souza W."/>
        </authorList>
    </citation>
    <scope>NUCLEOTIDE SEQUENCE [LARGE SCALE GENOMIC DNA]</scope>
    <source>
        <strain evidence="1">K</strain>
    </source>
</reference>
<sequence length="129" mass="15038">MLIQIFALRTRFSDNVSHQELLLIMLTTQDVQMTQKMDGFSRIRMLNSSERLLITALDLIARLLVLQVQLALSLTNHFSQEHKLIQISSASSTMLQEGKQFSMQIVFHRLQHHIQLLEIESYHQLLKSH</sequence>
<evidence type="ECO:0000313" key="2">
    <source>
        <dbReference type="Proteomes" id="UP000179807"/>
    </source>
</evidence>
<dbReference type="GeneID" id="94838249"/>
<protein>
    <submittedName>
        <fullName evidence="1">Uncharacterized protein</fullName>
    </submittedName>
</protein>
<organism evidence="1 2">
    <name type="scientific">Tritrichomonas foetus</name>
    <dbReference type="NCBI Taxonomy" id="1144522"/>
    <lineage>
        <taxon>Eukaryota</taxon>
        <taxon>Metamonada</taxon>
        <taxon>Parabasalia</taxon>
        <taxon>Tritrichomonadida</taxon>
        <taxon>Tritrichomonadidae</taxon>
        <taxon>Tritrichomonas</taxon>
    </lineage>
</organism>
<name>A0A1J4K841_9EUKA</name>
<evidence type="ECO:0000313" key="1">
    <source>
        <dbReference type="EMBL" id="OHT07665.1"/>
    </source>
</evidence>
<comment type="caution">
    <text evidence="1">The sequence shown here is derived from an EMBL/GenBank/DDBJ whole genome shotgun (WGS) entry which is preliminary data.</text>
</comment>
<dbReference type="VEuPathDB" id="TrichDB:TRFO_24080"/>
<accession>A0A1J4K841</accession>
<dbReference type="EMBL" id="MLAK01000690">
    <property type="protein sequence ID" value="OHT07665.1"/>
    <property type="molecule type" value="Genomic_DNA"/>
</dbReference>
<proteinExistence type="predicted"/>
<dbReference type="RefSeq" id="XP_068360801.1">
    <property type="nucleotide sequence ID" value="XM_068503545.1"/>
</dbReference>
<dbReference type="Proteomes" id="UP000179807">
    <property type="component" value="Unassembled WGS sequence"/>
</dbReference>
<keyword evidence="2" id="KW-1185">Reference proteome</keyword>
<dbReference type="AlphaFoldDB" id="A0A1J4K841"/>
<gene>
    <name evidence="1" type="ORF">TRFO_24080</name>
</gene>